<feature type="region of interest" description="Disordered" evidence="7">
    <location>
        <begin position="68"/>
        <end position="96"/>
    </location>
</feature>
<dbReference type="AlphaFoldDB" id="A0AAV9ISR0"/>
<dbReference type="InterPro" id="IPR039309">
    <property type="entry name" value="BT1"/>
</dbReference>
<protein>
    <submittedName>
        <fullName evidence="9">Uncharacterized protein</fullName>
    </submittedName>
</protein>
<dbReference type="PANTHER" id="PTHR31585:SF0">
    <property type="entry name" value="FOLATE-BIOPTERIN TRANSPORTER 1, CHLOROPLASTIC"/>
    <property type="match status" value="1"/>
</dbReference>
<dbReference type="Proteomes" id="UP001301350">
    <property type="component" value="Unassembled WGS sequence"/>
</dbReference>
<evidence type="ECO:0000256" key="6">
    <source>
        <dbReference type="ARBA" id="ARBA00023136"/>
    </source>
</evidence>
<feature type="transmembrane region" description="Helical" evidence="8">
    <location>
        <begin position="281"/>
        <end position="300"/>
    </location>
</feature>
<feature type="transmembrane region" description="Helical" evidence="8">
    <location>
        <begin position="508"/>
        <end position="529"/>
    </location>
</feature>
<comment type="caution">
    <text evidence="9">The sequence shown here is derived from an EMBL/GenBank/DDBJ whole genome shotgun (WGS) entry which is preliminary data.</text>
</comment>
<feature type="region of interest" description="Disordered" evidence="7">
    <location>
        <begin position="557"/>
        <end position="588"/>
    </location>
</feature>
<evidence type="ECO:0000256" key="8">
    <source>
        <dbReference type="SAM" id="Phobius"/>
    </source>
</evidence>
<organism evidence="9 10">
    <name type="scientific">Cyanidium caldarium</name>
    <name type="common">Red alga</name>
    <dbReference type="NCBI Taxonomy" id="2771"/>
    <lineage>
        <taxon>Eukaryota</taxon>
        <taxon>Rhodophyta</taxon>
        <taxon>Bangiophyceae</taxon>
        <taxon>Cyanidiales</taxon>
        <taxon>Cyanidiaceae</taxon>
        <taxon>Cyanidium</taxon>
    </lineage>
</organism>
<gene>
    <name evidence="9" type="ORF">CDCA_CDCA04G1165</name>
</gene>
<evidence type="ECO:0000256" key="5">
    <source>
        <dbReference type="ARBA" id="ARBA00022989"/>
    </source>
</evidence>
<feature type="transmembrane region" description="Helical" evidence="8">
    <location>
        <begin position="187"/>
        <end position="207"/>
    </location>
</feature>
<dbReference type="PANTHER" id="PTHR31585">
    <property type="entry name" value="FOLATE-BIOPTERIN TRANSPORTER 1, CHLOROPLASTIC"/>
    <property type="match status" value="1"/>
</dbReference>
<evidence type="ECO:0000256" key="3">
    <source>
        <dbReference type="ARBA" id="ARBA00022448"/>
    </source>
</evidence>
<name>A0AAV9ISR0_CYACA</name>
<feature type="transmembrane region" description="Helical" evidence="8">
    <location>
        <begin position="435"/>
        <end position="459"/>
    </location>
</feature>
<dbReference type="Pfam" id="PF03092">
    <property type="entry name" value="BT1"/>
    <property type="match status" value="1"/>
</dbReference>
<dbReference type="CDD" id="cd17484">
    <property type="entry name" value="MFS_FBT"/>
    <property type="match status" value="1"/>
</dbReference>
<keyword evidence="6 8" id="KW-0472">Membrane</keyword>
<evidence type="ECO:0000256" key="4">
    <source>
        <dbReference type="ARBA" id="ARBA00022692"/>
    </source>
</evidence>
<feature type="transmembrane region" description="Helical" evidence="8">
    <location>
        <begin position="471"/>
        <end position="488"/>
    </location>
</feature>
<dbReference type="SUPFAM" id="SSF103473">
    <property type="entry name" value="MFS general substrate transporter"/>
    <property type="match status" value="1"/>
</dbReference>
<keyword evidence="5 8" id="KW-1133">Transmembrane helix</keyword>
<feature type="transmembrane region" description="Helical" evidence="8">
    <location>
        <begin position="120"/>
        <end position="143"/>
    </location>
</feature>
<evidence type="ECO:0000313" key="10">
    <source>
        <dbReference type="Proteomes" id="UP001301350"/>
    </source>
</evidence>
<evidence type="ECO:0000256" key="2">
    <source>
        <dbReference type="ARBA" id="ARBA00007015"/>
    </source>
</evidence>
<evidence type="ECO:0000256" key="1">
    <source>
        <dbReference type="ARBA" id="ARBA00004141"/>
    </source>
</evidence>
<accession>A0AAV9ISR0</accession>
<evidence type="ECO:0000256" key="7">
    <source>
        <dbReference type="SAM" id="MobiDB-lite"/>
    </source>
</evidence>
<feature type="transmembrane region" description="Helical" evidence="8">
    <location>
        <begin position="213"/>
        <end position="237"/>
    </location>
</feature>
<dbReference type="GO" id="GO:0016020">
    <property type="term" value="C:membrane"/>
    <property type="evidence" value="ECO:0007669"/>
    <property type="project" value="UniProtKB-SubCell"/>
</dbReference>
<feature type="transmembrane region" description="Helical" evidence="8">
    <location>
        <begin position="404"/>
        <end position="423"/>
    </location>
</feature>
<proteinExistence type="inferred from homology"/>
<evidence type="ECO:0000313" key="9">
    <source>
        <dbReference type="EMBL" id="KAK4535140.1"/>
    </source>
</evidence>
<dbReference type="EMBL" id="JANCYW010000004">
    <property type="protein sequence ID" value="KAK4535140.1"/>
    <property type="molecule type" value="Genomic_DNA"/>
</dbReference>
<sequence>MPRRVPPVLEAPRTPTRLAFVSSGTRRGGRLFTTTCHRRSVALSALNFRHHTRMRSRPTPRLLLHGDAARDAPSAPCPPSSSTSTHRTPRRWGARGGLPPSVRRWLRQHLLLGQEPSPELFAILLVYLVQGVLGLARLASTFFLKDDLHLHPSEVAALSGIQILPWTIKPLYGFLSDTLPLFGYRRRSYLVLSGALGASAWMALGTWADTPFKAVLCATVASLAVAVSDVVADGIVVERVRHAPQEQAGSLQSLCWGTSALGGLVSAYFSGSLLESMTPRQVFRITALFPLLVALVAGSIREQRTSDARRGAGPRGRQFRADALALLRTLWQAVRQPSVFYPALFVVLWQSTPSSDTAFFYYLTNELHFQPEFLGRVRLLSSAAMLAGVVLYNQFLKRQPIKEVLRWSTIVSVPLGLTQLLLITHANQRLGIPDAAFALGDAAILTVLGQVAFMPTLVLAARLCPPGAESVVFATLMSLNNASAMVGTELGALFTQLFGVTETRFDNLAALVLFCNLSSLLPLFAIDFLDRAPIDQAAESVLTDAKDDITEWSALESGEYHEQQYSPSSHTVADDASTESSDARRPSR</sequence>
<feature type="transmembrane region" description="Helical" evidence="8">
    <location>
        <begin position="249"/>
        <end position="269"/>
    </location>
</feature>
<comment type="subcellular location">
    <subcellularLocation>
        <location evidence="1">Membrane</location>
        <topology evidence="1">Multi-pass membrane protein</topology>
    </subcellularLocation>
</comment>
<dbReference type="NCBIfam" id="TIGR00788">
    <property type="entry name" value="fbt"/>
    <property type="match status" value="1"/>
</dbReference>
<keyword evidence="4 8" id="KW-0812">Transmembrane</keyword>
<comment type="similarity">
    <text evidence="2">Belongs to the major facilitator superfamily. Folate-biopterin transporter (TC 2.A.71) family.</text>
</comment>
<dbReference type="Gene3D" id="1.20.1250.20">
    <property type="entry name" value="MFS general substrate transporter like domains"/>
    <property type="match status" value="1"/>
</dbReference>
<keyword evidence="3" id="KW-0813">Transport</keyword>
<reference evidence="9 10" key="1">
    <citation type="submission" date="2022-07" db="EMBL/GenBank/DDBJ databases">
        <title>Genome-wide signatures of adaptation to extreme environments.</title>
        <authorList>
            <person name="Cho C.H."/>
            <person name="Yoon H.S."/>
        </authorList>
    </citation>
    <scope>NUCLEOTIDE SEQUENCE [LARGE SCALE GENOMIC DNA]</scope>
    <source>
        <strain evidence="9 10">DBV 063 E5</strain>
    </source>
</reference>
<keyword evidence="10" id="KW-1185">Reference proteome</keyword>
<dbReference type="InterPro" id="IPR036259">
    <property type="entry name" value="MFS_trans_sf"/>
</dbReference>
<dbReference type="InterPro" id="IPR004324">
    <property type="entry name" value="FBT"/>
</dbReference>